<protein>
    <submittedName>
        <fullName evidence="6">RNA methyltransferase</fullName>
    </submittedName>
</protein>
<dbReference type="InterPro" id="IPR051259">
    <property type="entry name" value="rRNA_Methyltransferase"/>
</dbReference>
<evidence type="ECO:0000256" key="3">
    <source>
        <dbReference type="ARBA" id="ARBA00022679"/>
    </source>
</evidence>
<evidence type="ECO:0000259" key="5">
    <source>
        <dbReference type="Pfam" id="PF22435"/>
    </source>
</evidence>
<accession>A0ABT4JD15</accession>
<proteinExistence type="inferred from homology"/>
<dbReference type="InterPro" id="IPR029028">
    <property type="entry name" value="Alpha/beta_knot_MTases"/>
</dbReference>
<dbReference type="SUPFAM" id="SSF75217">
    <property type="entry name" value="alpha/beta knot"/>
    <property type="match status" value="1"/>
</dbReference>
<keyword evidence="3" id="KW-0808">Transferase</keyword>
<dbReference type="InterPro" id="IPR029064">
    <property type="entry name" value="Ribosomal_eL30-like_sf"/>
</dbReference>
<dbReference type="GO" id="GO:0032259">
    <property type="term" value="P:methylation"/>
    <property type="evidence" value="ECO:0007669"/>
    <property type="project" value="UniProtKB-KW"/>
</dbReference>
<comment type="caution">
    <text evidence="6">The sequence shown here is derived from an EMBL/GenBank/DDBJ whole genome shotgun (WGS) entry which is preliminary data.</text>
</comment>
<dbReference type="RefSeq" id="WP_269009332.1">
    <property type="nucleotide sequence ID" value="NZ_JAANOH010000001.1"/>
</dbReference>
<evidence type="ECO:0000259" key="4">
    <source>
        <dbReference type="Pfam" id="PF00588"/>
    </source>
</evidence>
<dbReference type="Proteomes" id="UP001321186">
    <property type="component" value="Unassembled WGS sequence"/>
</dbReference>
<dbReference type="EMBL" id="JAANOH010000001">
    <property type="protein sequence ID" value="MCZ2474187.1"/>
    <property type="molecule type" value="Genomic_DNA"/>
</dbReference>
<evidence type="ECO:0000313" key="6">
    <source>
        <dbReference type="EMBL" id="MCZ2474187.1"/>
    </source>
</evidence>
<dbReference type="InterPro" id="IPR053888">
    <property type="entry name" value="MRM3-like_sub_bind"/>
</dbReference>
<dbReference type="PANTHER" id="PTHR43191">
    <property type="entry name" value="RRNA METHYLTRANSFERASE 3"/>
    <property type="match status" value="1"/>
</dbReference>
<sequence>MLTNKQIKLINSLHSKKGRSENELFLVEGEKGIQEVIDSDYEIEFLVINVDFQEVFSGISIPTYFVSKEDITKFSTLTINQYGLAVVKCKITPSFTQLDDVILLLDGVRDPGNLGTIIRICDWYGIKQIVLSNDCTEFYNPKVISATMGSFKRVDCNYTDLTAFIQANPLHTVLGADLAGENLHQFTFPTKVFIIMGSESHGISPEVSAMIQQRITIPRFGAAESLNVAISTGIILDHVRRN</sequence>
<dbReference type="InterPro" id="IPR001537">
    <property type="entry name" value="SpoU_MeTrfase"/>
</dbReference>
<feature type="domain" description="tRNA/rRNA methyltransferase SpoU type" evidence="4">
    <location>
        <begin position="101"/>
        <end position="236"/>
    </location>
</feature>
<dbReference type="Pfam" id="PF22435">
    <property type="entry name" value="MRM3-like_sub_bind"/>
    <property type="match status" value="1"/>
</dbReference>
<dbReference type="GO" id="GO:0008168">
    <property type="term" value="F:methyltransferase activity"/>
    <property type="evidence" value="ECO:0007669"/>
    <property type="project" value="UniProtKB-KW"/>
</dbReference>
<evidence type="ECO:0000256" key="2">
    <source>
        <dbReference type="ARBA" id="ARBA00022603"/>
    </source>
</evidence>
<evidence type="ECO:0000313" key="7">
    <source>
        <dbReference type="Proteomes" id="UP001321186"/>
    </source>
</evidence>
<dbReference type="Gene3D" id="3.40.1280.10">
    <property type="match status" value="1"/>
</dbReference>
<dbReference type="CDD" id="cd18109">
    <property type="entry name" value="SpoU-like_RNA-MTase"/>
    <property type="match status" value="1"/>
</dbReference>
<dbReference type="Pfam" id="PF00588">
    <property type="entry name" value="SpoU_methylase"/>
    <property type="match status" value="1"/>
</dbReference>
<reference evidence="6 7" key="1">
    <citation type="submission" date="2020-03" db="EMBL/GenBank/DDBJ databases">
        <authorList>
            <person name="Pitt A."/>
            <person name="Hahn M.W."/>
        </authorList>
    </citation>
    <scope>NUCLEOTIDE SEQUENCE [LARGE SCALE GENOMIC DNA]</scope>
    <source>
        <strain evidence="6 7">5A-MARBSE</strain>
    </source>
</reference>
<comment type="similarity">
    <text evidence="1">Belongs to the class IV-like SAM-binding methyltransferase superfamily. RNA methyltransferase TrmH family.</text>
</comment>
<evidence type="ECO:0000256" key="1">
    <source>
        <dbReference type="ARBA" id="ARBA00007228"/>
    </source>
</evidence>
<keyword evidence="2 6" id="KW-0489">Methyltransferase</keyword>
<dbReference type="InterPro" id="IPR029026">
    <property type="entry name" value="tRNA_m1G_MTases_N"/>
</dbReference>
<dbReference type="PANTHER" id="PTHR43191:SF2">
    <property type="entry name" value="RRNA METHYLTRANSFERASE 3, MITOCHONDRIAL"/>
    <property type="match status" value="1"/>
</dbReference>
<name>A0ABT4JD15_9BACT</name>
<organism evidence="6 7">
    <name type="scientific">Aquirufa ecclesiirivi</name>
    <dbReference type="NCBI Taxonomy" id="2715124"/>
    <lineage>
        <taxon>Bacteria</taxon>
        <taxon>Pseudomonadati</taxon>
        <taxon>Bacteroidota</taxon>
        <taxon>Cytophagia</taxon>
        <taxon>Cytophagales</taxon>
        <taxon>Flectobacillaceae</taxon>
        <taxon>Aquirufa</taxon>
    </lineage>
</organism>
<dbReference type="Gene3D" id="3.30.1330.30">
    <property type="match status" value="1"/>
</dbReference>
<keyword evidence="7" id="KW-1185">Reference proteome</keyword>
<feature type="domain" description="MRM3-like substrate binding" evidence="5">
    <location>
        <begin position="4"/>
        <end position="75"/>
    </location>
</feature>
<dbReference type="SUPFAM" id="SSF55315">
    <property type="entry name" value="L30e-like"/>
    <property type="match status" value="1"/>
</dbReference>
<gene>
    <name evidence="6" type="ORF">G9H61_01925</name>
</gene>